<name>X1HZU4_9ZZZZ</name>
<feature type="non-terminal residue" evidence="1">
    <location>
        <position position="1"/>
    </location>
</feature>
<evidence type="ECO:0000313" key="1">
    <source>
        <dbReference type="EMBL" id="GAH62580.1"/>
    </source>
</evidence>
<comment type="caution">
    <text evidence="1">The sequence shown here is derived from an EMBL/GenBank/DDBJ whole genome shotgun (WGS) entry which is preliminary data.</text>
</comment>
<sequence length="138" mass="16422">RRANRREGTELILNWSWEAINRRLKTESKNSMLSKIYGIPIERIDEEFEGLINIDDFLNKYKRQLNEYFDYVVEVGVPRDRKLKPKQSEHKKYFLILCTNNQSAISLAGYQIEKIEGQMRDGIADMNTFIYFNNHRGN</sequence>
<gene>
    <name evidence="1" type="ORF">S03H2_53827</name>
</gene>
<organism evidence="1">
    <name type="scientific">marine sediment metagenome</name>
    <dbReference type="NCBI Taxonomy" id="412755"/>
    <lineage>
        <taxon>unclassified sequences</taxon>
        <taxon>metagenomes</taxon>
        <taxon>ecological metagenomes</taxon>
    </lineage>
</organism>
<accession>X1HZU4</accession>
<dbReference type="EMBL" id="BARU01034278">
    <property type="protein sequence ID" value="GAH62580.1"/>
    <property type="molecule type" value="Genomic_DNA"/>
</dbReference>
<protein>
    <submittedName>
        <fullName evidence="1">Uncharacterized protein</fullName>
    </submittedName>
</protein>
<proteinExistence type="predicted"/>
<reference evidence="1" key="1">
    <citation type="journal article" date="2014" name="Front. Microbiol.">
        <title>High frequency of phylogenetically diverse reductive dehalogenase-homologous genes in deep subseafloor sedimentary metagenomes.</title>
        <authorList>
            <person name="Kawai M."/>
            <person name="Futagami T."/>
            <person name="Toyoda A."/>
            <person name="Takaki Y."/>
            <person name="Nishi S."/>
            <person name="Hori S."/>
            <person name="Arai W."/>
            <person name="Tsubouchi T."/>
            <person name="Morono Y."/>
            <person name="Uchiyama I."/>
            <person name="Ito T."/>
            <person name="Fujiyama A."/>
            <person name="Inagaki F."/>
            <person name="Takami H."/>
        </authorList>
    </citation>
    <scope>NUCLEOTIDE SEQUENCE</scope>
    <source>
        <strain evidence="1">Expedition CK06-06</strain>
    </source>
</reference>
<dbReference type="AlphaFoldDB" id="X1HZU4"/>